<reference evidence="2" key="1">
    <citation type="journal article" date="2015" name="Nature">
        <title>Complex archaea that bridge the gap between prokaryotes and eukaryotes.</title>
        <authorList>
            <person name="Spang A."/>
            <person name="Saw J.H."/>
            <person name="Jorgensen S.L."/>
            <person name="Zaremba-Niedzwiedzka K."/>
            <person name="Martijn J."/>
            <person name="Lind A.E."/>
            <person name="van Eijk R."/>
            <person name="Schleper C."/>
            <person name="Guy L."/>
            <person name="Ettema T.J."/>
        </authorList>
    </citation>
    <scope>NUCLEOTIDE SEQUENCE</scope>
</reference>
<sequence length="65" mass="6968">MTIQIPRISVDRWTLVEFAGAGLLGAGVWAEWGGQWACMFWGGLLLAVVALRGALGLHQTGRSSQ</sequence>
<protein>
    <submittedName>
        <fullName evidence="2">Uncharacterized protein</fullName>
    </submittedName>
</protein>
<name>A0A0F8XMP6_9ZZZZ</name>
<keyword evidence="1" id="KW-0472">Membrane</keyword>
<evidence type="ECO:0000256" key="1">
    <source>
        <dbReference type="SAM" id="Phobius"/>
    </source>
</evidence>
<accession>A0A0F8XMP6</accession>
<keyword evidence="1" id="KW-0812">Transmembrane</keyword>
<dbReference type="EMBL" id="LAZR01058275">
    <property type="protein sequence ID" value="KKK70253.1"/>
    <property type="molecule type" value="Genomic_DNA"/>
</dbReference>
<gene>
    <name evidence="2" type="ORF">LCGC14_2925850</name>
</gene>
<organism evidence="2">
    <name type="scientific">marine sediment metagenome</name>
    <dbReference type="NCBI Taxonomy" id="412755"/>
    <lineage>
        <taxon>unclassified sequences</taxon>
        <taxon>metagenomes</taxon>
        <taxon>ecological metagenomes</taxon>
    </lineage>
</organism>
<comment type="caution">
    <text evidence="2">The sequence shown here is derived from an EMBL/GenBank/DDBJ whole genome shotgun (WGS) entry which is preliminary data.</text>
</comment>
<proteinExistence type="predicted"/>
<evidence type="ECO:0000313" key="2">
    <source>
        <dbReference type="EMBL" id="KKK70253.1"/>
    </source>
</evidence>
<keyword evidence="1" id="KW-1133">Transmembrane helix</keyword>
<feature type="transmembrane region" description="Helical" evidence="1">
    <location>
        <begin position="12"/>
        <end position="30"/>
    </location>
</feature>
<dbReference type="AlphaFoldDB" id="A0A0F8XMP6"/>
<feature type="transmembrane region" description="Helical" evidence="1">
    <location>
        <begin position="36"/>
        <end position="55"/>
    </location>
</feature>